<evidence type="ECO:0000313" key="2">
    <source>
        <dbReference type="Proteomes" id="UP000319809"/>
    </source>
</evidence>
<gene>
    <name evidence="1" type="ORF">FH971_16450</name>
</gene>
<dbReference type="KEGG" id="spol:FH971_16450"/>
<dbReference type="InterPro" id="IPR020353">
    <property type="entry name" value="Toxin_YafO"/>
</dbReference>
<protein>
    <recommendedName>
        <fullName evidence="3">Type II toxin-antitoxin system YafO family toxin</fullName>
    </recommendedName>
</protein>
<dbReference type="RefSeq" id="WP_140235053.1">
    <property type="nucleotide sequence ID" value="NZ_CP041036.1"/>
</dbReference>
<evidence type="ECO:0000313" key="1">
    <source>
        <dbReference type="EMBL" id="QDE32413.1"/>
    </source>
</evidence>
<reference evidence="1 2" key="1">
    <citation type="submission" date="2019-06" db="EMBL/GenBank/DDBJ databases">
        <title>The genome of Shewanella sp. SM1901.</title>
        <authorList>
            <person name="Cha Q."/>
        </authorList>
    </citation>
    <scope>NUCLEOTIDE SEQUENCE [LARGE SCALE GENOMIC DNA]</scope>
    <source>
        <strain evidence="1 2">SM1901</strain>
    </source>
</reference>
<evidence type="ECO:0008006" key="3">
    <source>
        <dbReference type="Google" id="ProtNLM"/>
    </source>
</evidence>
<keyword evidence="2" id="KW-1185">Reference proteome</keyword>
<sequence>MAVQVTFASNVEAQLNATGFKLAPLKQDLELYFGSNKSKIPHYLGKDTPYRDPAHIQDSEIHHIHIFVEGISCPNDWSSGRHRTSNSYIVYTFGYFDEEAVHIIDFLSQQAHERSRANHYSLMTKYKVEADSFRSKC</sequence>
<dbReference type="Proteomes" id="UP000319809">
    <property type="component" value="Chromosome"/>
</dbReference>
<proteinExistence type="predicted"/>
<organism evidence="1 2">
    <name type="scientific">Shewanella polaris</name>
    <dbReference type="NCBI Taxonomy" id="2588449"/>
    <lineage>
        <taxon>Bacteria</taxon>
        <taxon>Pseudomonadati</taxon>
        <taxon>Pseudomonadota</taxon>
        <taxon>Gammaproteobacteria</taxon>
        <taxon>Alteromonadales</taxon>
        <taxon>Shewanellaceae</taxon>
        <taxon>Shewanella</taxon>
    </lineage>
</organism>
<dbReference type="AlphaFoldDB" id="A0A4Y5YIX5"/>
<name>A0A4Y5YIX5_9GAMM</name>
<dbReference type="Pfam" id="PF13957">
    <property type="entry name" value="YafO_toxin"/>
    <property type="match status" value="1"/>
</dbReference>
<dbReference type="EMBL" id="CP041036">
    <property type="protein sequence ID" value="QDE32413.1"/>
    <property type="molecule type" value="Genomic_DNA"/>
</dbReference>
<accession>A0A4Y5YIX5</accession>